<dbReference type="GO" id="GO:0008146">
    <property type="term" value="F:sulfotransferase activity"/>
    <property type="evidence" value="ECO:0007669"/>
    <property type="project" value="TreeGrafter"/>
</dbReference>
<dbReference type="GO" id="GO:0008641">
    <property type="term" value="F:ubiquitin-like modifier activating enzyme activity"/>
    <property type="evidence" value="ECO:0007669"/>
    <property type="project" value="InterPro"/>
</dbReference>
<name>A0A3G3MG38_9FLOR</name>
<organism evidence="3">
    <name type="scientific">Lithothamnion sp</name>
    <dbReference type="NCBI Taxonomy" id="1940749"/>
    <lineage>
        <taxon>Eukaryota</taxon>
        <taxon>Rhodophyta</taxon>
        <taxon>Florideophyceae</taxon>
        <taxon>Corallinophycidae</taxon>
        <taxon>Hapalidiales</taxon>
        <taxon>Hapalidiaceae</taxon>
        <taxon>Melobesioideae</taxon>
        <taxon>Lithothamnion</taxon>
    </lineage>
</organism>
<dbReference type="InterPro" id="IPR000594">
    <property type="entry name" value="ThiF_NAD_FAD-bd"/>
</dbReference>
<feature type="domain" description="Rhodanese" evidence="2">
    <location>
        <begin position="284"/>
        <end position="369"/>
    </location>
</feature>
<proteinExistence type="inferred from homology"/>
<dbReference type="GO" id="GO:0016779">
    <property type="term" value="F:nucleotidyltransferase activity"/>
    <property type="evidence" value="ECO:0007669"/>
    <property type="project" value="TreeGrafter"/>
</dbReference>
<evidence type="ECO:0000313" key="3">
    <source>
        <dbReference type="EMBL" id="AYR05793.1"/>
    </source>
</evidence>
<dbReference type="InterPro" id="IPR036873">
    <property type="entry name" value="Rhodanese-like_dom_sf"/>
</dbReference>
<keyword evidence="3" id="KW-0934">Plastid</keyword>
<evidence type="ECO:0000259" key="2">
    <source>
        <dbReference type="PROSITE" id="PS50206"/>
    </source>
</evidence>
<evidence type="ECO:0000256" key="1">
    <source>
        <dbReference type="ARBA" id="ARBA00009919"/>
    </source>
</evidence>
<dbReference type="InterPro" id="IPR035985">
    <property type="entry name" value="Ubiquitin-activating_enz"/>
</dbReference>
<dbReference type="GO" id="GO:0004792">
    <property type="term" value="F:thiosulfate-cyanide sulfurtransferase activity"/>
    <property type="evidence" value="ECO:0007669"/>
    <property type="project" value="TreeGrafter"/>
</dbReference>
<dbReference type="Pfam" id="PF00581">
    <property type="entry name" value="Rhodanese"/>
    <property type="match status" value="1"/>
</dbReference>
<dbReference type="SUPFAM" id="SSF69572">
    <property type="entry name" value="Activating enzymes of the ubiquitin-like proteins"/>
    <property type="match status" value="1"/>
</dbReference>
<dbReference type="InterPro" id="IPR001763">
    <property type="entry name" value="Rhodanese-like_dom"/>
</dbReference>
<accession>A0A3G3MG38</accession>
<dbReference type="Gene3D" id="3.40.50.720">
    <property type="entry name" value="NAD(P)-binding Rossmann-like Domain"/>
    <property type="match status" value="1"/>
</dbReference>
<dbReference type="Pfam" id="PF00899">
    <property type="entry name" value="ThiF"/>
    <property type="match status" value="1"/>
</dbReference>
<dbReference type="Gene3D" id="3.40.250.10">
    <property type="entry name" value="Rhodanese-like domain"/>
    <property type="match status" value="1"/>
</dbReference>
<dbReference type="CDD" id="cd00757">
    <property type="entry name" value="ThiF_MoeB_HesA_family"/>
    <property type="match status" value="1"/>
</dbReference>
<dbReference type="PANTHER" id="PTHR10953:SF102">
    <property type="entry name" value="ADENYLYLTRANSFERASE AND SULFURTRANSFERASE MOCS3"/>
    <property type="match status" value="1"/>
</dbReference>
<gene>
    <name evidence="3" type="primary">moeB</name>
</gene>
<dbReference type="InterPro" id="IPR045886">
    <property type="entry name" value="ThiF/MoeB/HesA"/>
</dbReference>
<dbReference type="PANTHER" id="PTHR10953">
    <property type="entry name" value="UBIQUITIN-ACTIVATING ENZYME E1"/>
    <property type="match status" value="1"/>
</dbReference>
<dbReference type="GO" id="GO:0005829">
    <property type="term" value="C:cytosol"/>
    <property type="evidence" value="ECO:0007669"/>
    <property type="project" value="TreeGrafter"/>
</dbReference>
<dbReference type="AlphaFoldDB" id="A0A3G3MG38"/>
<comment type="similarity">
    <text evidence="1">Belongs to the HesA/MoeB/ThiF family.</text>
</comment>
<sequence length="370" mass="42727">MLNPLIKEEKLSNIEYERYSRHVILEEFNQEGQKRIKEAKILFVGAGGLNSSALLYLTASGIGEIGIIDNDEIEVSNLQRQIIYKINNIKENKAKAAKDNLQYLNPLINITAYNDLLTEKNANNIIANYDIVIDGTDNFTSRYIISKSCYLMHKIHIYGGIEKFIGQISVFNYQNGPNYYDLYNELPNKRLIACSERGVLNTLPAIIGTIQATEAIKIVTGIGTIMNGYLLIYNSLDLSLKKIRIKPARLNTTIQQKIKKDSNLNIQLFKPIYINKQDIQNLNNKSLYQLIDIREPMEFKLKKIEDSINIPLKRLKKITTIKYIKEQFIQYIIIIYCNNELRSYIASQILNKYQIKHYILRGGIKQNYKT</sequence>
<dbReference type="PROSITE" id="PS50206">
    <property type="entry name" value="RHODANESE_3"/>
    <property type="match status" value="1"/>
</dbReference>
<protein>
    <submittedName>
        <fullName evidence="3">Molybdopterin biosynthesis protein</fullName>
    </submittedName>
</protein>
<dbReference type="FunFam" id="3.40.50.720:FF:000080">
    <property type="entry name" value="Thiazole biosynthesis adenylyltransferase ThiF"/>
    <property type="match status" value="1"/>
</dbReference>
<geneLocation type="plastid" evidence="3"/>
<dbReference type="EMBL" id="MH281627">
    <property type="protein sequence ID" value="AYR05793.1"/>
    <property type="molecule type" value="Genomic_DNA"/>
</dbReference>
<reference evidence="3" key="1">
    <citation type="journal article" date="2018" name="Genome Biol. Evol.">
        <title>Mitochondrial and Plastid Genomes from Coralline Red Algae Provide Insights into the Incongruent Evolutionary Histories of Organelles.</title>
        <authorList>
            <person name="Lee J."/>
            <person name="Song H.J."/>
            <person name="In Park S."/>
            <person name="Lee Y.M."/>
            <person name="Jeong S.Y."/>
            <person name="Oh Cho T."/>
            <person name="Kim J.H."/>
            <person name="Choi H.G."/>
            <person name="Choi C.G."/>
            <person name="Nelson W.A."/>
            <person name="Fredericq S."/>
            <person name="Bhattacharya D."/>
            <person name="Su Yoon H."/>
        </authorList>
    </citation>
    <scope>NUCLEOTIDE SEQUENCE</scope>
</reference>